<proteinExistence type="predicted"/>
<evidence type="ECO:0000313" key="3">
    <source>
        <dbReference type="Proteomes" id="UP000297693"/>
    </source>
</evidence>
<dbReference type="RefSeq" id="WP_135621395.1">
    <property type="nucleotide sequence ID" value="NZ_RQGD01000002.1"/>
</dbReference>
<evidence type="ECO:0000256" key="1">
    <source>
        <dbReference type="SAM" id="SignalP"/>
    </source>
</evidence>
<protein>
    <recommendedName>
        <fullName evidence="4">DUF6089 domain-containing protein</fullName>
    </recommendedName>
</protein>
<keyword evidence="1" id="KW-0732">Signal</keyword>
<feature type="signal peptide" evidence="1">
    <location>
        <begin position="1"/>
        <end position="21"/>
    </location>
</feature>
<evidence type="ECO:0008006" key="4">
    <source>
        <dbReference type="Google" id="ProtNLM"/>
    </source>
</evidence>
<comment type="caution">
    <text evidence="2">The sequence shown here is derived from an EMBL/GenBank/DDBJ whole genome shotgun (WGS) entry which is preliminary data.</text>
</comment>
<feature type="chain" id="PRO_5020266988" description="DUF6089 domain-containing protein" evidence="1">
    <location>
        <begin position="22"/>
        <end position="204"/>
    </location>
</feature>
<organism evidence="2 3">
    <name type="scientific">Leptospira ognonensis</name>
    <dbReference type="NCBI Taxonomy" id="2484945"/>
    <lineage>
        <taxon>Bacteria</taxon>
        <taxon>Pseudomonadati</taxon>
        <taxon>Spirochaetota</taxon>
        <taxon>Spirochaetia</taxon>
        <taxon>Leptospirales</taxon>
        <taxon>Leptospiraceae</taxon>
        <taxon>Leptospira</taxon>
    </lineage>
</organism>
<sequence length="204" mass="23112">MKRLSFLFLIFLLLPCTLSSSEPFFAPNYSILGFGGIYVNSDLAPISFNLDFKYRPSYIYGIGVNRKINRKYSIFEFELEGLLAKHTGAMNHYEGVGVAIARIPNIFGLPMSFALGEGQSVATQNPKLENLAVGYDRGRINFDDIESRAWLNYLMFEVDYNLPWTETSKVFVRIHHRSGIYGVYCPPTPPCGSNFVVYGFKTEI</sequence>
<dbReference type="AlphaFoldDB" id="A0A4R9KDJ0"/>
<evidence type="ECO:0000313" key="2">
    <source>
        <dbReference type="EMBL" id="TGL63899.1"/>
    </source>
</evidence>
<dbReference type="Proteomes" id="UP000297693">
    <property type="component" value="Unassembled WGS sequence"/>
</dbReference>
<keyword evidence="3" id="KW-1185">Reference proteome</keyword>
<name>A0A4R9KDJ0_9LEPT</name>
<gene>
    <name evidence="2" type="ORF">EHQ58_00600</name>
</gene>
<reference evidence="2" key="1">
    <citation type="journal article" date="2019" name="PLoS Negl. Trop. Dis.">
        <title>Revisiting the worldwide diversity of Leptospira species in the environment.</title>
        <authorList>
            <person name="Vincent A.T."/>
            <person name="Schiettekatte O."/>
            <person name="Bourhy P."/>
            <person name="Veyrier F.J."/>
            <person name="Picardeau M."/>
        </authorList>
    </citation>
    <scope>NUCLEOTIDE SEQUENCE [LARGE SCALE GENOMIC DNA]</scope>
    <source>
        <strain evidence="2">201702476</strain>
    </source>
</reference>
<dbReference type="OrthoDB" id="323914at2"/>
<dbReference type="EMBL" id="RQGD01000002">
    <property type="protein sequence ID" value="TGL63899.1"/>
    <property type="molecule type" value="Genomic_DNA"/>
</dbReference>
<accession>A0A4R9KDJ0</accession>